<reference evidence="1 2" key="1">
    <citation type="journal article" date="2017" name="Environ. Microbiol.">
        <title>Genomic and physiological analyses of 'Reinekea forsetii' reveal a versatile opportunistic lifestyle during spring algae blooms.</title>
        <authorList>
            <person name="Avci B."/>
            <person name="Hahnke R.L."/>
            <person name="Chafee M."/>
            <person name="Fischer T."/>
            <person name="Gruber-Vodicka H."/>
            <person name="Tegetmeyer H.E."/>
            <person name="Harder J."/>
            <person name="Fuchs B.M."/>
            <person name="Amann R.I."/>
            <person name="Teeling H."/>
        </authorList>
    </citation>
    <scope>NUCLEOTIDE SEQUENCE [LARGE SCALE GENOMIC DNA]</scope>
    <source>
        <strain evidence="1 2">Hel1_31_D35</strain>
    </source>
</reference>
<gene>
    <name evidence="1" type="ORF">REIFOR_02947</name>
</gene>
<dbReference type="EMBL" id="CP011797">
    <property type="protein sequence ID" value="ATX78068.1"/>
    <property type="molecule type" value="Genomic_DNA"/>
</dbReference>
<accession>A0A2K8KTL2</accession>
<dbReference type="KEGG" id="rfo:REIFOR_02947"/>
<keyword evidence="2" id="KW-1185">Reference proteome</keyword>
<evidence type="ECO:0000313" key="1">
    <source>
        <dbReference type="EMBL" id="ATX78068.1"/>
    </source>
</evidence>
<organism evidence="1 2">
    <name type="scientific">Reinekea forsetii</name>
    <dbReference type="NCBI Taxonomy" id="1336806"/>
    <lineage>
        <taxon>Bacteria</taxon>
        <taxon>Pseudomonadati</taxon>
        <taxon>Pseudomonadota</taxon>
        <taxon>Gammaproteobacteria</taxon>
        <taxon>Oceanospirillales</taxon>
        <taxon>Saccharospirillaceae</taxon>
        <taxon>Reinekea</taxon>
    </lineage>
</organism>
<name>A0A2K8KTL2_9GAMM</name>
<sequence length="51" mass="5950">MKNFVHTWLEVSDNEGDKMAMSFYAVSVGIFWFGLSDIEWREADFTVLIES</sequence>
<evidence type="ECO:0000313" key="2">
    <source>
        <dbReference type="Proteomes" id="UP000229757"/>
    </source>
</evidence>
<dbReference type="Proteomes" id="UP000229757">
    <property type="component" value="Chromosome"/>
</dbReference>
<protein>
    <submittedName>
        <fullName evidence="1">Uncharacterized protein</fullName>
    </submittedName>
</protein>
<proteinExistence type="predicted"/>
<dbReference type="AlphaFoldDB" id="A0A2K8KTL2"/>